<dbReference type="Pfam" id="PF08246">
    <property type="entry name" value="Inhibitor_I29"/>
    <property type="match status" value="1"/>
</dbReference>
<keyword evidence="4" id="KW-1003">Cell membrane</keyword>
<evidence type="ECO:0000259" key="13">
    <source>
        <dbReference type="SMART" id="SM00848"/>
    </source>
</evidence>
<evidence type="ECO:0000256" key="8">
    <source>
        <dbReference type="ARBA" id="ARBA00022801"/>
    </source>
</evidence>
<protein>
    <submittedName>
        <fullName evidence="14">Uncharacterized protein</fullName>
    </submittedName>
</protein>
<evidence type="ECO:0000256" key="11">
    <source>
        <dbReference type="ARBA" id="ARBA00023180"/>
    </source>
</evidence>
<dbReference type="FunFam" id="3.90.70.10:FF:000055">
    <property type="entry name" value="cysteine protease XCP2"/>
    <property type="match status" value="1"/>
</dbReference>
<dbReference type="OMA" id="VYHEKRC"/>
<sequence length="386" mass="42375">MHACILHSSCSNSSFLQLKKEKKNSDRDMETKLTVGVVLLVLCGAACAARSGEFSIVGYSEEDLASHDRLIELFEKWVAKYRKAYASFEEKVRRFEVFKDNLNHIDEINKKVTSYWLGLNEFADLTHDEFKAAYLGLTPTPPATRSNSKHYSSEFRYEKMSDGEVPKEMDWRKKNAVTEVKNQGQCGSCWAFSTVAAVEGINAIVTGNLTSLSEQELIDCSTDGNNGCNGGLMDYAFSYIASSGGLRTEEAYPYAMEEGDCDEGKGGDEAAVVTISGYEDVPVNDEQALVKALAHQPVSVAIEASGRHFQFYSGGVFDGPCGEELDHGVTAVGYGTSKGQDYIIVKNSWGPRWGEKGYIRMKRGTGKAEGLCGINKMASYPTKDNS</sequence>
<evidence type="ECO:0000256" key="9">
    <source>
        <dbReference type="ARBA" id="ARBA00023136"/>
    </source>
</evidence>
<dbReference type="GO" id="GO:0006508">
    <property type="term" value="P:proteolysis"/>
    <property type="evidence" value="ECO:0007669"/>
    <property type="project" value="UniProtKB-KW"/>
</dbReference>
<dbReference type="AlphaFoldDB" id="A0A0E0KXL8"/>
<dbReference type="Pfam" id="PF00112">
    <property type="entry name" value="Peptidase_C1"/>
    <property type="match status" value="1"/>
</dbReference>
<keyword evidence="11" id="KW-0325">Glycoprotein</keyword>
<evidence type="ECO:0000256" key="5">
    <source>
        <dbReference type="ARBA" id="ARBA00022554"/>
    </source>
</evidence>
<dbReference type="PROSITE" id="PS00639">
    <property type="entry name" value="THIOL_PROTEASE_HIS"/>
    <property type="match status" value="1"/>
</dbReference>
<evidence type="ECO:0000256" key="6">
    <source>
        <dbReference type="ARBA" id="ARBA00022670"/>
    </source>
</evidence>
<dbReference type="SUPFAM" id="SSF54001">
    <property type="entry name" value="Cysteine proteinases"/>
    <property type="match status" value="1"/>
</dbReference>
<keyword evidence="15" id="KW-1185">Reference proteome</keyword>
<organism evidence="14">
    <name type="scientific">Oryza punctata</name>
    <name type="common">Red rice</name>
    <dbReference type="NCBI Taxonomy" id="4537"/>
    <lineage>
        <taxon>Eukaryota</taxon>
        <taxon>Viridiplantae</taxon>
        <taxon>Streptophyta</taxon>
        <taxon>Embryophyta</taxon>
        <taxon>Tracheophyta</taxon>
        <taxon>Spermatophyta</taxon>
        <taxon>Magnoliopsida</taxon>
        <taxon>Liliopsida</taxon>
        <taxon>Poales</taxon>
        <taxon>Poaceae</taxon>
        <taxon>BOP clade</taxon>
        <taxon>Oryzoideae</taxon>
        <taxon>Oryzeae</taxon>
        <taxon>Oryzinae</taxon>
        <taxon>Oryza</taxon>
    </lineage>
</organism>
<accession>A0A0E0KXL8</accession>
<dbReference type="InterPro" id="IPR025661">
    <property type="entry name" value="Pept_asp_AS"/>
</dbReference>
<dbReference type="GO" id="GO:0005773">
    <property type="term" value="C:vacuole"/>
    <property type="evidence" value="ECO:0007669"/>
    <property type="project" value="UniProtKB-SubCell"/>
</dbReference>
<dbReference type="Gene3D" id="3.90.70.10">
    <property type="entry name" value="Cysteine proteinases"/>
    <property type="match status" value="1"/>
</dbReference>
<evidence type="ECO:0000256" key="10">
    <source>
        <dbReference type="ARBA" id="ARBA00023157"/>
    </source>
</evidence>
<reference evidence="14" key="1">
    <citation type="submission" date="2015-04" db="UniProtKB">
        <authorList>
            <consortium name="EnsemblPlants"/>
        </authorList>
    </citation>
    <scope>IDENTIFICATION</scope>
</reference>
<dbReference type="HOGENOM" id="CLU_012184_1_0_1"/>
<dbReference type="InterPro" id="IPR013128">
    <property type="entry name" value="Peptidase_C1A"/>
</dbReference>
<dbReference type="eggNOG" id="KOG1543">
    <property type="taxonomic scope" value="Eukaryota"/>
</dbReference>
<dbReference type="PANTHER" id="PTHR12411">
    <property type="entry name" value="CYSTEINE PROTEASE FAMILY C1-RELATED"/>
    <property type="match status" value="1"/>
</dbReference>
<reference evidence="14" key="2">
    <citation type="submission" date="2018-05" db="EMBL/GenBank/DDBJ databases">
        <title>OpunRS2 (Oryza punctata Reference Sequence Version 2).</title>
        <authorList>
            <person name="Zhang J."/>
            <person name="Kudrna D."/>
            <person name="Lee S."/>
            <person name="Talag J."/>
            <person name="Welchert J."/>
            <person name="Wing R.A."/>
        </authorList>
    </citation>
    <scope>NUCLEOTIDE SEQUENCE [LARGE SCALE GENOMIC DNA]</scope>
</reference>
<evidence type="ECO:0000256" key="1">
    <source>
        <dbReference type="ARBA" id="ARBA00004116"/>
    </source>
</evidence>
<name>A0A0E0KXL8_ORYPU</name>
<dbReference type="SMART" id="SM00848">
    <property type="entry name" value="Inhibitor_I29"/>
    <property type="match status" value="1"/>
</dbReference>
<evidence type="ECO:0000256" key="7">
    <source>
        <dbReference type="ARBA" id="ARBA00022729"/>
    </source>
</evidence>
<dbReference type="Gramene" id="OPUNC05G00580.1">
    <property type="protein sequence ID" value="OPUNC05G00580.1"/>
    <property type="gene ID" value="OPUNC05G00580"/>
</dbReference>
<dbReference type="PRINTS" id="PR00705">
    <property type="entry name" value="PAPAIN"/>
</dbReference>
<dbReference type="CDD" id="cd02248">
    <property type="entry name" value="Peptidase_C1A"/>
    <property type="match status" value="1"/>
</dbReference>
<evidence type="ECO:0000313" key="15">
    <source>
        <dbReference type="Proteomes" id="UP000026962"/>
    </source>
</evidence>
<dbReference type="InterPro" id="IPR038765">
    <property type="entry name" value="Papain-like_cys_pep_sf"/>
</dbReference>
<evidence type="ECO:0000259" key="12">
    <source>
        <dbReference type="SMART" id="SM00645"/>
    </source>
</evidence>
<dbReference type="InterPro" id="IPR025660">
    <property type="entry name" value="Pept_his_AS"/>
</dbReference>
<keyword evidence="6" id="KW-0645">Protease</keyword>
<dbReference type="GO" id="GO:0010623">
    <property type="term" value="P:programmed cell death involved in cell development"/>
    <property type="evidence" value="ECO:0007669"/>
    <property type="project" value="UniProtKB-ARBA"/>
</dbReference>
<evidence type="ECO:0000256" key="4">
    <source>
        <dbReference type="ARBA" id="ARBA00022475"/>
    </source>
</evidence>
<dbReference type="GO" id="GO:0008234">
    <property type="term" value="F:cysteine-type peptidase activity"/>
    <property type="evidence" value="ECO:0007669"/>
    <property type="project" value="InterPro"/>
</dbReference>
<dbReference type="InterPro" id="IPR000668">
    <property type="entry name" value="Peptidase_C1A_C"/>
</dbReference>
<evidence type="ECO:0000256" key="3">
    <source>
        <dbReference type="ARBA" id="ARBA00008455"/>
    </source>
</evidence>
<dbReference type="PROSITE" id="PS00139">
    <property type="entry name" value="THIOL_PROTEASE_CYS"/>
    <property type="match status" value="1"/>
</dbReference>
<dbReference type="EnsemblPlants" id="OPUNC05G00580.1">
    <property type="protein sequence ID" value="OPUNC05G00580.1"/>
    <property type="gene ID" value="OPUNC05G00580"/>
</dbReference>
<keyword evidence="8" id="KW-0378">Hydrolase</keyword>
<dbReference type="SMART" id="SM00645">
    <property type="entry name" value="Pept_C1"/>
    <property type="match status" value="1"/>
</dbReference>
<feature type="domain" description="Peptidase C1A papain C-terminal" evidence="12">
    <location>
        <begin position="165"/>
        <end position="382"/>
    </location>
</feature>
<keyword evidence="10" id="KW-1015">Disulfide bond</keyword>
<keyword evidence="7" id="KW-0732">Signal</keyword>
<dbReference type="Proteomes" id="UP000026962">
    <property type="component" value="Chromosome 5"/>
</dbReference>
<dbReference type="GO" id="GO:0005886">
    <property type="term" value="C:plasma membrane"/>
    <property type="evidence" value="ECO:0007669"/>
    <property type="project" value="UniProtKB-SubCell"/>
</dbReference>
<comment type="subcellular location">
    <subcellularLocation>
        <location evidence="2">Cell membrane</location>
    </subcellularLocation>
    <subcellularLocation>
        <location evidence="1">Vacuole</location>
    </subcellularLocation>
</comment>
<dbReference type="InterPro" id="IPR039417">
    <property type="entry name" value="Peptidase_C1A_papain-like"/>
</dbReference>
<dbReference type="PROSITE" id="PS00640">
    <property type="entry name" value="THIOL_PROTEASE_ASN"/>
    <property type="match status" value="1"/>
</dbReference>
<proteinExistence type="inferred from homology"/>
<keyword evidence="5" id="KW-0926">Vacuole</keyword>
<dbReference type="InterPro" id="IPR013201">
    <property type="entry name" value="Prot_inhib_I29"/>
</dbReference>
<comment type="similarity">
    <text evidence="3">Belongs to the peptidase C1 family.</text>
</comment>
<keyword evidence="9" id="KW-0472">Membrane</keyword>
<dbReference type="STRING" id="4537.A0A0E0KXL8"/>
<feature type="domain" description="Cathepsin propeptide inhibitor" evidence="13">
    <location>
        <begin position="74"/>
        <end position="130"/>
    </location>
</feature>
<evidence type="ECO:0000256" key="2">
    <source>
        <dbReference type="ARBA" id="ARBA00004236"/>
    </source>
</evidence>
<evidence type="ECO:0000313" key="14">
    <source>
        <dbReference type="EnsemblPlants" id="OPUNC05G00580.1"/>
    </source>
</evidence>
<dbReference type="InterPro" id="IPR000169">
    <property type="entry name" value="Pept_cys_AS"/>
</dbReference>